<keyword evidence="1" id="KW-0472">Membrane</keyword>
<proteinExistence type="predicted"/>
<feature type="transmembrane region" description="Helical" evidence="1">
    <location>
        <begin position="6"/>
        <end position="22"/>
    </location>
</feature>
<accession>A0A2H3IYA5</accession>
<dbReference type="AlphaFoldDB" id="A0A2H3IYA5"/>
<keyword evidence="1" id="KW-0812">Transmembrane</keyword>
<gene>
    <name evidence="2" type="ORF">WOLCODRAFT_19672</name>
</gene>
<organism evidence="2 3">
    <name type="scientific">Wolfiporia cocos (strain MD-104)</name>
    <name type="common">Brown rot fungus</name>
    <dbReference type="NCBI Taxonomy" id="742152"/>
    <lineage>
        <taxon>Eukaryota</taxon>
        <taxon>Fungi</taxon>
        <taxon>Dikarya</taxon>
        <taxon>Basidiomycota</taxon>
        <taxon>Agaricomycotina</taxon>
        <taxon>Agaricomycetes</taxon>
        <taxon>Polyporales</taxon>
        <taxon>Phaeolaceae</taxon>
        <taxon>Wolfiporia</taxon>
    </lineage>
</organism>
<name>A0A2H3IYA5_WOLCO</name>
<evidence type="ECO:0000313" key="3">
    <source>
        <dbReference type="Proteomes" id="UP000218811"/>
    </source>
</evidence>
<reference evidence="2 3" key="1">
    <citation type="journal article" date="2012" name="Science">
        <title>The Paleozoic origin of enzymatic lignin decomposition reconstructed from 31 fungal genomes.</title>
        <authorList>
            <person name="Floudas D."/>
            <person name="Binder M."/>
            <person name="Riley R."/>
            <person name="Barry K."/>
            <person name="Blanchette R.A."/>
            <person name="Henrissat B."/>
            <person name="Martinez A.T."/>
            <person name="Otillar R."/>
            <person name="Spatafora J.W."/>
            <person name="Yadav J.S."/>
            <person name="Aerts A."/>
            <person name="Benoit I."/>
            <person name="Boyd A."/>
            <person name="Carlson A."/>
            <person name="Copeland A."/>
            <person name="Coutinho P.M."/>
            <person name="de Vries R.P."/>
            <person name="Ferreira P."/>
            <person name="Findley K."/>
            <person name="Foster B."/>
            <person name="Gaskell J."/>
            <person name="Glotzer D."/>
            <person name="Gorecki P."/>
            <person name="Heitman J."/>
            <person name="Hesse C."/>
            <person name="Hori C."/>
            <person name="Igarashi K."/>
            <person name="Jurgens J.A."/>
            <person name="Kallen N."/>
            <person name="Kersten P."/>
            <person name="Kohler A."/>
            <person name="Kuees U."/>
            <person name="Kumar T.K.A."/>
            <person name="Kuo A."/>
            <person name="LaButti K."/>
            <person name="Larrondo L.F."/>
            <person name="Lindquist E."/>
            <person name="Ling A."/>
            <person name="Lombard V."/>
            <person name="Lucas S."/>
            <person name="Lundell T."/>
            <person name="Martin R."/>
            <person name="McLaughlin D.J."/>
            <person name="Morgenstern I."/>
            <person name="Morin E."/>
            <person name="Murat C."/>
            <person name="Nagy L.G."/>
            <person name="Nolan M."/>
            <person name="Ohm R.A."/>
            <person name="Patyshakuliyeva A."/>
            <person name="Rokas A."/>
            <person name="Ruiz-Duenas F.J."/>
            <person name="Sabat G."/>
            <person name="Salamov A."/>
            <person name="Samejima M."/>
            <person name="Schmutz J."/>
            <person name="Slot J.C."/>
            <person name="St John F."/>
            <person name="Stenlid J."/>
            <person name="Sun H."/>
            <person name="Sun S."/>
            <person name="Syed K."/>
            <person name="Tsang A."/>
            <person name="Wiebenga A."/>
            <person name="Young D."/>
            <person name="Pisabarro A."/>
            <person name="Eastwood D.C."/>
            <person name="Martin F."/>
            <person name="Cullen D."/>
            <person name="Grigoriev I.V."/>
            <person name="Hibbett D.S."/>
        </authorList>
    </citation>
    <scope>NUCLEOTIDE SEQUENCE [LARGE SCALE GENOMIC DNA]</scope>
    <source>
        <strain evidence="2 3">MD-104</strain>
    </source>
</reference>
<sequence length="260" mass="29959">MSVSSHARILAWILIVGSIRVFREQKERYLRLHGFSIAQTVFYFKNYKNDRHTLQMTVIVLRFLDTTKECITIAAGWTLSVFDHNRFEILLNYNNFLRLMATTTVLASQLFFLYSVWRILPKALLAMPPVVGWMILAFCAFLLAYRFQWCLMFNVQNMLTAQLAMVIADDILLAATLCYLYIDRRDGTSIICLFYFPLATASIGTCYVSSFSLNARRYLRDMNGNHVQTILLTTFRATISKAEVPEIHTTECTGVQPRNA</sequence>
<keyword evidence="3" id="KW-1185">Reference proteome</keyword>
<keyword evidence="1" id="KW-1133">Transmembrane helix</keyword>
<feature type="transmembrane region" description="Helical" evidence="1">
    <location>
        <begin position="123"/>
        <end position="147"/>
    </location>
</feature>
<feature type="transmembrane region" description="Helical" evidence="1">
    <location>
        <begin position="96"/>
        <end position="117"/>
    </location>
</feature>
<feature type="transmembrane region" description="Helical" evidence="1">
    <location>
        <begin position="159"/>
        <end position="182"/>
    </location>
</feature>
<feature type="transmembrane region" description="Helical" evidence="1">
    <location>
        <begin position="188"/>
        <end position="213"/>
    </location>
</feature>
<dbReference type="EMBL" id="KB467843">
    <property type="protein sequence ID" value="PCH34946.1"/>
    <property type="molecule type" value="Genomic_DNA"/>
</dbReference>
<protein>
    <submittedName>
        <fullName evidence="2">Uncharacterized protein</fullName>
    </submittedName>
</protein>
<dbReference type="Proteomes" id="UP000218811">
    <property type="component" value="Unassembled WGS sequence"/>
</dbReference>
<evidence type="ECO:0000256" key="1">
    <source>
        <dbReference type="SAM" id="Phobius"/>
    </source>
</evidence>
<evidence type="ECO:0000313" key="2">
    <source>
        <dbReference type="EMBL" id="PCH34946.1"/>
    </source>
</evidence>